<evidence type="ECO:0000256" key="10">
    <source>
        <dbReference type="ARBA" id="ARBA00022989"/>
    </source>
</evidence>
<keyword evidence="10" id="KW-1133">Transmembrane helix</keyword>
<keyword evidence="15" id="KW-0325">Glycoprotein</keyword>
<evidence type="ECO:0000256" key="2">
    <source>
        <dbReference type="ARBA" id="ARBA00011902"/>
    </source>
</evidence>
<evidence type="ECO:0000256" key="15">
    <source>
        <dbReference type="ARBA" id="ARBA00023180"/>
    </source>
</evidence>
<keyword evidence="9" id="KW-0067">ATP-binding</keyword>
<name>A0ABR2IDT6_9EUKA</name>
<evidence type="ECO:0000256" key="17">
    <source>
        <dbReference type="SAM" id="SignalP"/>
    </source>
</evidence>
<feature type="region of interest" description="Disordered" evidence="16">
    <location>
        <begin position="127"/>
        <end position="152"/>
    </location>
</feature>
<feature type="compositionally biased region" description="Polar residues" evidence="16">
    <location>
        <begin position="68"/>
        <end position="80"/>
    </location>
</feature>
<evidence type="ECO:0000256" key="8">
    <source>
        <dbReference type="ARBA" id="ARBA00022777"/>
    </source>
</evidence>
<feature type="signal peptide" evidence="17">
    <location>
        <begin position="1"/>
        <end position="17"/>
    </location>
</feature>
<evidence type="ECO:0000256" key="5">
    <source>
        <dbReference type="ARBA" id="ARBA00022692"/>
    </source>
</evidence>
<evidence type="ECO:0000313" key="20">
    <source>
        <dbReference type="Proteomes" id="UP001470230"/>
    </source>
</evidence>
<keyword evidence="5" id="KW-0812">Transmembrane</keyword>
<evidence type="ECO:0000256" key="4">
    <source>
        <dbReference type="ARBA" id="ARBA00022679"/>
    </source>
</evidence>
<evidence type="ECO:0000259" key="18">
    <source>
        <dbReference type="Pfam" id="PF12810"/>
    </source>
</evidence>
<feature type="compositionally biased region" description="Polar residues" evidence="16">
    <location>
        <begin position="127"/>
        <end position="143"/>
    </location>
</feature>
<dbReference type="InterPro" id="IPR055163">
    <property type="entry name" value="ALK/LTK-like_GRD"/>
</dbReference>
<comment type="subcellular location">
    <subcellularLocation>
        <location evidence="1">Cell membrane</location>
        <topology evidence="1">Single-pass type I membrane protein</topology>
    </subcellularLocation>
</comment>
<evidence type="ECO:0000256" key="9">
    <source>
        <dbReference type="ARBA" id="ARBA00022840"/>
    </source>
</evidence>
<evidence type="ECO:0000256" key="3">
    <source>
        <dbReference type="ARBA" id="ARBA00022475"/>
    </source>
</evidence>
<evidence type="ECO:0000256" key="11">
    <source>
        <dbReference type="ARBA" id="ARBA00023136"/>
    </source>
</evidence>
<keyword evidence="14" id="KW-0675">Receptor</keyword>
<reference evidence="19 20" key="1">
    <citation type="submission" date="2024-04" db="EMBL/GenBank/DDBJ databases">
        <title>Tritrichomonas musculus Genome.</title>
        <authorList>
            <person name="Alves-Ferreira E."/>
            <person name="Grigg M."/>
            <person name="Lorenzi H."/>
            <person name="Galac M."/>
        </authorList>
    </citation>
    <scope>NUCLEOTIDE SEQUENCE [LARGE SCALE GENOMIC DNA]</scope>
    <source>
        <strain evidence="19 20">EAF2021</strain>
    </source>
</reference>
<organism evidence="19 20">
    <name type="scientific">Tritrichomonas musculus</name>
    <dbReference type="NCBI Taxonomy" id="1915356"/>
    <lineage>
        <taxon>Eukaryota</taxon>
        <taxon>Metamonada</taxon>
        <taxon>Parabasalia</taxon>
        <taxon>Tritrichomonadida</taxon>
        <taxon>Tritrichomonadidae</taxon>
        <taxon>Tritrichomonas</taxon>
    </lineage>
</organism>
<keyword evidence="20" id="KW-1185">Reference proteome</keyword>
<gene>
    <name evidence="19" type="ORF">M9Y10_012499</name>
</gene>
<sequence length="264" mass="27326">MFFLSALIFLLFHLLSIFNLHILFKSNKRLFETVFVYVGGEGRASNSPEGSSTEGGFPDGGGTKTGHRGSSTTVPGTGGCSTSIRIGSDTNYAREIVACGGGRTSGDSAFVNPGGFGGGLSGGNCSYKSSPQSQGAGTQRGSTNGLGAGSDGDPGQFGLGAACKYRKRSCSGGGGCSGWIFTESSRKEWQSGDSANASKFVLTDAICVGGNEEFPKPDGNGVECGNADNGYAKITPHSTIKKLLKVFNFIKLFIKHLPVEMIIV</sequence>
<dbReference type="Proteomes" id="UP001470230">
    <property type="component" value="Unassembled WGS sequence"/>
</dbReference>
<evidence type="ECO:0000313" key="19">
    <source>
        <dbReference type="EMBL" id="KAK8860809.1"/>
    </source>
</evidence>
<evidence type="ECO:0000256" key="6">
    <source>
        <dbReference type="ARBA" id="ARBA00022729"/>
    </source>
</evidence>
<evidence type="ECO:0000256" key="16">
    <source>
        <dbReference type="SAM" id="MobiDB-lite"/>
    </source>
</evidence>
<feature type="region of interest" description="Disordered" evidence="16">
    <location>
        <begin position="43"/>
        <end position="80"/>
    </location>
</feature>
<keyword evidence="6 17" id="KW-0732">Signal</keyword>
<keyword evidence="7" id="KW-0547">Nucleotide-binding</keyword>
<feature type="chain" id="PRO_5045359752" description="receptor protein-tyrosine kinase" evidence="17">
    <location>
        <begin position="18"/>
        <end position="264"/>
    </location>
</feature>
<feature type="domain" description="ALK/LTK-like glycine-rich" evidence="18">
    <location>
        <begin position="33"/>
        <end position="235"/>
    </location>
</feature>
<proteinExistence type="predicted"/>
<keyword evidence="11" id="KW-0472">Membrane</keyword>
<keyword evidence="3" id="KW-1003">Cell membrane</keyword>
<comment type="caution">
    <text evidence="19">The sequence shown here is derived from an EMBL/GenBank/DDBJ whole genome shotgun (WGS) entry which is preliminary data.</text>
</comment>
<dbReference type="EMBL" id="JAPFFF010000018">
    <property type="protein sequence ID" value="KAK8860809.1"/>
    <property type="molecule type" value="Genomic_DNA"/>
</dbReference>
<keyword evidence="13" id="KW-1015">Disulfide bond</keyword>
<evidence type="ECO:0000256" key="13">
    <source>
        <dbReference type="ARBA" id="ARBA00023157"/>
    </source>
</evidence>
<evidence type="ECO:0000256" key="1">
    <source>
        <dbReference type="ARBA" id="ARBA00004251"/>
    </source>
</evidence>
<evidence type="ECO:0000256" key="12">
    <source>
        <dbReference type="ARBA" id="ARBA00023137"/>
    </source>
</evidence>
<keyword evidence="12" id="KW-0829">Tyrosine-protein kinase</keyword>
<dbReference type="Pfam" id="PF12810">
    <property type="entry name" value="ALK_LTK_GRD"/>
    <property type="match status" value="1"/>
</dbReference>
<keyword evidence="4" id="KW-0808">Transferase</keyword>
<protein>
    <recommendedName>
        <fullName evidence="2">receptor protein-tyrosine kinase</fullName>
        <ecNumber evidence="2">2.7.10.1</ecNumber>
    </recommendedName>
</protein>
<evidence type="ECO:0000256" key="7">
    <source>
        <dbReference type="ARBA" id="ARBA00022741"/>
    </source>
</evidence>
<keyword evidence="8" id="KW-0418">Kinase</keyword>
<evidence type="ECO:0000256" key="14">
    <source>
        <dbReference type="ARBA" id="ARBA00023170"/>
    </source>
</evidence>
<accession>A0ABR2IDT6</accession>
<dbReference type="EC" id="2.7.10.1" evidence="2"/>